<evidence type="ECO:0000313" key="4">
    <source>
        <dbReference type="Proteomes" id="UP000245768"/>
    </source>
</evidence>
<feature type="compositionally biased region" description="Acidic residues" evidence="1">
    <location>
        <begin position="54"/>
        <end position="72"/>
    </location>
</feature>
<name>A0A316YFG8_9BASI</name>
<accession>A0A316YFG8</accession>
<dbReference type="RefSeq" id="XP_025375355.1">
    <property type="nucleotide sequence ID" value="XM_025519720.1"/>
</dbReference>
<dbReference type="STRING" id="215250.A0A316YFG8"/>
<keyword evidence="2" id="KW-0472">Membrane</keyword>
<feature type="region of interest" description="Disordered" evidence="1">
    <location>
        <begin position="215"/>
        <end position="239"/>
    </location>
</feature>
<evidence type="ECO:0008006" key="5">
    <source>
        <dbReference type="Google" id="ProtNLM"/>
    </source>
</evidence>
<gene>
    <name evidence="3" type="ORF">FA10DRAFT_254177</name>
</gene>
<dbReference type="AlphaFoldDB" id="A0A316YFG8"/>
<keyword evidence="2" id="KW-1133">Transmembrane helix</keyword>
<feature type="compositionally biased region" description="Polar residues" evidence="1">
    <location>
        <begin position="83"/>
        <end position="106"/>
    </location>
</feature>
<feature type="transmembrane region" description="Helical" evidence="2">
    <location>
        <begin position="257"/>
        <end position="277"/>
    </location>
</feature>
<evidence type="ECO:0000313" key="3">
    <source>
        <dbReference type="EMBL" id="PWN88157.1"/>
    </source>
</evidence>
<keyword evidence="4" id="KW-1185">Reference proteome</keyword>
<protein>
    <recommendedName>
        <fullName evidence="5">Late embryogenesis abundant protein LEA-2 subgroup domain-containing protein</fullName>
    </recommendedName>
</protein>
<feature type="region of interest" description="Disordered" evidence="1">
    <location>
        <begin position="1"/>
        <end position="144"/>
    </location>
</feature>
<sequence>MSAHQQAGGFSAADAYNQPLQSSSLPPREESQRPLSNPAAAYGYSRGATRAQNDDDDDEDDDDDDEDEDWNVYDDFNNARPIPSQSHQDSFAGQRQSGAGWSQHQFQGVGLPEGGAQPLGTPYSDYPTKSLYGDRETAAPRDSRLIPASAFGFDASNMDPRTSKYMRDANGEIVGAAPVGDEDGRLGVGGSGTKGAASESGIELITVPALGNEYSEEEVKRMRRSDKRRSKARKRKEGARKWARGEKKIGGWLGPRCAVFFVFISLVLLGIMLYFVIPRVPTFQIQTTTPLEAVPDGNAMQTHSFPTNFSMNMNINLRGNNKGGWVASNAHDMTMEVTDLTTGKKVGKGQIDSKSFPGRKSTVFQFPVSFSYASLNSTGDETWKHWINACGPKYQGTTRDTLNLGFTVKMSIQGLIGSKGQSTQLPNLECPFTLQADQT</sequence>
<evidence type="ECO:0000256" key="2">
    <source>
        <dbReference type="SAM" id="Phobius"/>
    </source>
</evidence>
<evidence type="ECO:0000256" key="1">
    <source>
        <dbReference type="SAM" id="MobiDB-lite"/>
    </source>
</evidence>
<dbReference type="OrthoDB" id="5582002at2759"/>
<keyword evidence="2" id="KW-0812">Transmembrane</keyword>
<reference evidence="3 4" key="1">
    <citation type="journal article" date="2018" name="Mol. Biol. Evol.">
        <title>Broad Genomic Sampling Reveals a Smut Pathogenic Ancestry of the Fungal Clade Ustilaginomycotina.</title>
        <authorList>
            <person name="Kijpornyongpan T."/>
            <person name="Mondo S.J."/>
            <person name="Barry K."/>
            <person name="Sandor L."/>
            <person name="Lee J."/>
            <person name="Lipzen A."/>
            <person name="Pangilinan J."/>
            <person name="LaButti K."/>
            <person name="Hainaut M."/>
            <person name="Henrissat B."/>
            <person name="Grigoriev I.V."/>
            <person name="Spatafora J.W."/>
            <person name="Aime M.C."/>
        </authorList>
    </citation>
    <scope>NUCLEOTIDE SEQUENCE [LARGE SCALE GENOMIC DNA]</scope>
    <source>
        <strain evidence="3 4">MCA 4198</strain>
    </source>
</reference>
<proteinExistence type="predicted"/>
<dbReference type="EMBL" id="KZ819638">
    <property type="protein sequence ID" value="PWN88157.1"/>
    <property type="molecule type" value="Genomic_DNA"/>
</dbReference>
<feature type="compositionally biased region" description="Basic residues" evidence="1">
    <location>
        <begin position="221"/>
        <end position="238"/>
    </location>
</feature>
<organism evidence="3 4">
    <name type="scientific">Acaromyces ingoldii</name>
    <dbReference type="NCBI Taxonomy" id="215250"/>
    <lineage>
        <taxon>Eukaryota</taxon>
        <taxon>Fungi</taxon>
        <taxon>Dikarya</taxon>
        <taxon>Basidiomycota</taxon>
        <taxon>Ustilaginomycotina</taxon>
        <taxon>Exobasidiomycetes</taxon>
        <taxon>Exobasidiales</taxon>
        <taxon>Cryptobasidiaceae</taxon>
        <taxon>Acaromyces</taxon>
    </lineage>
</organism>
<dbReference type="InParanoid" id="A0A316YFG8"/>
<dbReference type="GeneID" id="37041636"/>
<dbReference type="Proteomes" id="UP000245768">
    <property type="component" value="Unassembled WGS sequence"/>
</dbReference>
<feature type="compositionally biased region" description="Basic and acidic residues" evidence="1">
    <location>
        <begin position="132"/>
        <end position="144"/>
    </location>
</feature>